<dbReference type="InterPro" id="IPR006626">
    <property type="entry name" value="PbH1"/>
</dbReference>
<dbReference type="EMBL" id="CP064939">
    <property type="protein sequence ID" value="QPH39940.1"/>
    <property type="molecule type" value="Genomic_DNA"/>
</dbReference>
<dbReference type="InterPro" id="IPR039448">
    <property type="entry name" value="Beta_helix"/>
</dbReference>
<dbReference type="SUPFAM" id="SSF51126">
    <property type="entry name" value="Pectin lyase-like"/>
    <property type="match status" value="1"/>
</dbReference>
<evidence type="ECO:0000259" key="1">
    <source>
        <dbReference type="Pfam" id="PF13229"/>
    </source>
</evidence>
<dbReference type="InterPro" id="IPR008979">
    <property type="entry name" value="Galactose-bd-like_sf"/>
</dbReference>
<dbReference type="InterPro" id="IPR012334">
    <property type="entry name" value="Pectin_lyas_fold"/>
</dbReference>
<dbReference type="InterPro" id="IPR026444">
    <property type="entry name" value="Secre_tail"/>
</dbReference>
<dbReference type="SUPFAM" id="SSF49785">
    <property type="entry name" value="Galactose-binding domain-like"/>
    <property type="match status" value="1"/>
</dbReference>
<dbReference type="InterPro" id="IPR011050">
    <property type="entry name" value="Pectin_lyase_fold/virulence"/>
</dbReference>
<sequence length="1647" mass="177421">MAHIRFFLGVVFFLTCNICVASTYYLSSISGDDNRSASEAQNPNTPWKSITKLNAYFASLKPGDNVLFKRNETFYGTISINGSGSDGNPITFGAYGTGSNPIITSLVTVSQWQSVGNGIYESTNAAFGSSVAVVLINNKPQEMGRYPNSDAANKGYLTVESNNGKSLSDSKINSGNNWKGADVVIRKMHWIIDRHPITSHSGATISYTDPVGRYFPANKFGYFIQNDIRTLDKFGEWYYNPASKKISVYFGSTPPSSSTVEVSTLDNLIYSDRPDGRFTNFTFENLTLRGANAHGVSISFGKNYTLRNCNIEYLGNCGLNAYSVSNFTVENCNFIGAQNNGVYLNEKCNGAVVRNNTIQNTMAFPGLGQNGDHKGLGMYVGGDNILVEYNKVMNTGYIGIYFAGESINVKNNLVDGFCLLKDDGSGIYTFSGDSNYAYTNRKVTGNIILNGIGAKEGTTSTTPPAKGFYADDNSAGIEVSNNTIASITDQGIFVHNGRNMNITGNTVFNNGTQVAFAHDDYGNAITNVSLKGNILFSKTADQNILKMSNKDADIAGMGKHDNNYYPRPFDSSNIINVEQFTNTSSYSSRYYDLAMWQSNFKQDLSTVNSPVKLSAYKVNNLVGANRYPNGKFDGNVGGTVFYASSGAAAATWDNSNKLGSGGSVKLAAGKPSFLLLNIGAVDASKKYILKFNVIGNKEANITAFLRQYNSPHSTISSVSTVKVQTSANTYECLFSFPKTEANACITFGSDNNDLTYWLDNVELYEANVTNTNPDDHILFEYNASQSPKSISLNGTYVDAKNVRYSGSVTIAPYASIVLIRTSAAPANVTPAAPVVTGDDKTNILSGKHDLYGSDIVVSENGGAFQAYTAAINVGNVDRPAGYWKFKIKAADGRNESAEVPSPAFTMEMITPTPPVMVANDVKNTLSVSHAVYPNEIIYSVNNESYQPYAGEINVGNASVQQGYWKFKIRSAKDRNESEVVVSPVFTQVSTPTAPKVVANDELNTLTASHDTYASGLMVSINDGAYQPYTGPIDVGNVARPSGYWKFKISASNDRTESTVVSSPAFTTSIITTTPAPPSLTADDNANTLTATHSNYPADIMFSENNGTYQLYTGVINVGNVARPSGYWKFKVRSGEGRTESSIVSSPAFTETIITTPAPPSLTADDNANTLTASQNNYPADIMFSENNGTYQLYTGVINVGNVARPSGYWKFKVRSGEGRTASSIVSSPAFTETIITTPAPPSLTADDTANTLTASQNNYPADIIVSENNGTYKLYTGVINVGNVARPSGYWKFKVRSGEGRTESSIVSSPAFTTSIITTTPAPPSLTADDTANTLTASQNNYPADIMVSENNGTYQLYTGVINVGNVARPSGYWKFKVRSGEGRTESSIVSSPAFTETIITTPAPPSLTADDTANTLTASQNNYPADIMFSENNGTYQLYTGVINVGNVARPSGYWKFKVRSGEGRTESNIVSSPSFTETIITTTPAPPSLKADDTANTLTASHDTYPADIMVSENGGEYKLYTGTINVGNVARPIGYWRFKISAAAGRNESILVSSPAFTRAQAFLEADIVIYPVPVQTTLHVKFPAAQKEGTLEVVAMDGRVVKRATVANGNTITDIDVSNLPTGTYILLFKNGNDRFAKTFIKM</sequence>
<feature type="domain" description="Secretion system C-terminal sorting" evidence="2">
    <location>
        <begin position="1573"/>
        <end position="1645"/>
    </location>
</feature>
<name>A0A7S9KZZ8_9SPHI</name>
<evidence type="ECO:0000313" key="4">
    <source>
        <dbReference type="Proteomes" id="UP000594759"/>
    </source>
</evidence>
<gene>
    <name evidence="3" type="ORF">IZT61_01230</name>
</gene>
<dbReference type="Gene3D" id="2.60.120.260">
    <property type="entry name" value="Galactose-binding domain-like"/>
    <property type="match status" value="1"/>
</dbReference>
<reference evidence="3 4" key="1">
    <citation type="submission" date="2020-11" db="EMBL/GenBank/DDBJ databases">
        <title>Pedobacter endophytica, an endophytic bacteria isolated form Carex pumila.</title>
        <authorList>
            <person name="Peng Y."/>
            <person name="Jiang L."/>
            <person name="Lee J."/>
        </authorList>
    </citation>
    <scope>NUCLEOTIDE SEQUENCE [LARGE SCALE GENOMIC DNA]</scope>
    <source>
        <strain evidence="3 4">JBR3-12</strain>
    </source>
</reference>
<dbReference type="SMART" id="SM00710">
    <property type="entry name" value="PbH1"/>
    <property type="match status" value="8"/>
</dbReference>
<accession>A0A7S9KZZ8</accession>
<dbReference type="PANTHER" id="PTHR36453:SF1">
    <property type="entry name" value="RIGHT HANDED BETA HELIX DOMAIN-CONTAINING PROTEIN"/>
    <property type="match status" value="1"/>
</dbReference>
<dbReference type="RefSeq" id="WP_196099398.1">
    <property type="nucleotide sequence ID" value="NZ_CP064939.1"/>
</dbReference>
<evidence type="ECO:0000313" key="3">
    <source>
        <dbReference type="EMBL" id="QPH39940.1"/>
    </source>
</evidence>
<dbReference type="Pfam" id="PF13229">
    <property type="entry name" value="Beta_helix"/>
    <property type="match status" value="1"/>
</dbReference>
<dbReference type="Proteomes" id="UP000594759">
    <property type="component" value="Chromosome"/>
</dbReference>
<dbReference type="Pfam" id="PF18962">
    <property type="entry name" value="Por_Secre_tail"/>
    <property type="match status" value="1"/>
</dbReference>
<feature type="domain" description="Right handed beta helix" evidence="1">
    <location>
        <begin position="280"/>
        <end position="440"/>
    </location>
</feature>
<dbReference type="KEGG" id="pex:IZT61_01230"/>
<keyword evidence="4" id="KW-1185">Reference proteome</keyword>
<dbReference type="PANTHER" id="PTHR36453">
    <property type="entry name" value="SECRETED PROTEIN-RELATED"/>
    <property type="match status" value="1"/>
</dbReference>
<dbReference type="Gene3D" id="2.160.20.10">
    <property type="entry name" value="Single-stranded right-handed beta-helix, Pectin lyase-like"/>
    <property type="match status" value="2"/>
</dbReference>
<organism evidence="3 4">
    <name type="scientific">Pedobacter endophyticus</name>
    <dbReference type="NCBI Taxonomy" id="2789740"/>
    <lineage>
        <taxon>Bacteria</taxon>
        <taxon>Pseudomonadati</taxon>
        <taxon>Bacteroidota</taxon>
        <taxon>Sphingobacteriia</taxon>
        <taxon>Sphingobacteriales</taxon>
        <taxon>Sphingobacteriaceae</taxon>
        <taxon>Pedobacter</taxon>
    </lineage>
</organism>
<proteinExistence type="predicted"/>
<protein>
    <submittedName>
        <fullName evidence="3">Right-handed parallel beta-helix repeat-containing protein</fullName>
    </submittedName>
</protein>
<evidence type="ECO:0000259" key="2">
    <source>
        <dbReference type="Pfam" id="PF18962"/>
    </source>
</evidence>
<dbReference type="NCBIfam" id="TIGR04183">
    <property type="entry name" value="Por_Secre_tail"/>
    <property type="match status" value="1"/>
</dbReference>